<dbReference type="Pfam" id="PF13424">
    <property type="entry name" value="TPR_12"/>
    <property type="match status" value="1"/>
</dbReference>
<gene>
    <name evidence="4" type="ORF">Vqi01_19220</name>
</gene>
<dbReference type="SUPFAM" id="SSF52540">
    <property type="entry name" value="P-loop containing nucleoside triphosphate hydrolases"/>
    <property type="match status" value="1"/>
</dbReference>
<feature type="coiled-coil region" evidence="1">
    <location>
        <begin position="611"/>
        <end position="638"/>
    </location>
</feature>
<proteinExistence type="predicted"/>
<dbReference type="PANTHER" id="PTHR47691:SF3">
    <property type="entry name" value="HTH-TYPE TRANSCRIPTIONAL REGULATOR RV0890C-RELATED"/>
    <property type="match status" value="1"/>
</dbReference>
<name>A0ABQ4J9C0_9ACTN</name>
<dbReference type="InterPro" id="IPR027417">
    <property type="entry name" value="P-loop_NTPase"/>
</dbReference>
<evidence type="ECO:0000259" key="3">
    <source>
        <dbReference type="SMART" id="SM00382"/>
    </source>
</evidence>
<evidence type="ECO:0000256" key="2">
    <source>
        <dbReference type="SAM" id="MobiDB-lite"/>
    </source>
</evidence>
<reference evidence="4 5" key="1">
    <citation type="submission" date="2021-01" db="EMBL/GenBank/DDBJ databases">
        <title>Whole genome shotgun sequence of Verrucosispora qiuiae NBRC 106684.</title>
        <authorList>
            <person name="Komaki H."/>
            <person name="Tamura T."/>
        </authorList>
    </citation>
    <scope>NUCLEOTIDE SEQUENCE [LARGE SCALE GENOMIC DNA]</scope>
    <source>
        <strain evidence="4 5">NBRC 106684</strain>
    </source>
</reference>
<evidence type="ECO:0000313" key="4">
    <source>
        <dbReference type="EMBL" id="GIJ26760.1"/>
    </source>
</evidence>
<dbReference type="InterPro" id="IPR011990">
    <property type="entry name" value="TPR-like_helical_dom_sf"/>
</dbReference>
<comment type="caution">
    <text evidence="4">The sequence shown here is derived from an EMBL/GenBank/DDBJ whole genome shotgun (WGS) entry which is preliminary data.</text>
</comment>
<protein>
    <submittedName>
        <fullName evidence="4">NTPase</fullName>
    </submittedName>
</protein>
<dbReference type="Gene3D" id="3.40.50.300">
    <property type="entry name" value="P-loop containing nucleotide triphosphate hydrolases"/>
    <property type="match status" value="1"/>
</dbReference>
<dbReference type="InterPro" id="IPR003593">
    <property type="entry name" value="AAA+_ATPase"/>
</dbReference>
<keyword evidence="5" id="KW-1185">Reference proteome</keyword>
<evidence type="ECO:0000256" key="1">
    <source>
        <dbReference type="SAM" id="Coils"/>
    </source>
</evidence>
<dbReference type="SUPFAM" id="SSF48452">
    <property type="entry name" value="TPR-like"/>
    <property type="match status" value="2"/>
</dbReference>
<keyword evidence="1" id="KW-0175">Coiled coil</keyword>
<dbReference type="Gene3D" id="1.25.40.10">
    <property type="entry name" value="Tetratricopeptide repeat domain"/>
    <property type="match status" value="1"/>
</dbReference>
<dbReference type="EMBL" id="BOPC01000024">
    <property type="protein sequence ID" value="GIJ26760.1"/>
    <property type="molecule type" value="Genomic_DNA"/>
</dbReference>
<organism evidence="4 5">
    <name type="scientific">Micromonospora qiuiae</name>
    <dbReference type="NCBI Taxonomy" id="502268"/>
    <lineage>
        <taxon>Bacteria</taxon>
        <taxon>Bacillati</taxon>
        <taxon>Actinomycetota</taxon>
        <taxon>Actinomycetes</taxon>
        <taxon>Micromonosporales</taxon>
        <taxon>Micromonosporaceae</taxon>
        <taxon>Micromonospora</taxon>
    </lineage>
</organism>
<evidence type="ECO:0000313" key="5">
    <source>
        <dbReference type="Proteomes" id="UP000653076"/>
    </source>
</evidence>
<dbReference type="PANTHER" id="PTHR47691">
    <property type="entry name" value="REGULATOR-RELATED"/>
    <property type="match status" value="1"/>
</dbReference>
<dbReference type="PRINTS" id="PR00364">
    <property type="entry name" value="DISEASERSIST"/>
</dbReference>
<sequence length="688" mass="74740">MQAGVIHGDVHVAGPAPDRGPFPRQLPGPSSHFTGRAAEMAELDQVFGEGGNIAVLCGPSGVGKSALARQWAHSAQGRFVDGQLFADLRGFSGEMPLDPGAALAAFLRALEVPPQRIPVDLPEQVALYRTVTADRSLLVLLDDAFSAAQVRPLVPASASAAVVVTSRRRLTGLIPDGARLLEVGPLPSATAVELLERTVGRQRIAQELGPAQELVRFCGGLPLALVVAAGRLAGRPRLTVRRMVSELADETERLTRLSAVEGMSIRAMIEISYQALTPEAATLFRRLALHPGPEFCAALISAAAVGVERSRVSGLVEELLEASLLEEFAEERFRYHDLLRLYARELSAHHDPEAERQAVQQAMVEFYLAAAHRADLVVTPYRRRLPYVYQRPPEVLPVFADRGDALAWLQRERSNLLDAGRAAVRLGCHELAWHLSDVMWPLFLYVKDYTDRLEVDERGLQAARAWGNVLAEANMLKRLSRVYSRVGNHDAAELHALAAVDRYRVAGDVQGTVDAEEGLATLYADTGRAQQAVELFARVLTARRALPNLRSIGLTCLNLGMLLTRTGRPTEALPLLAEADEIFLGLGEIDPYNGARVLLGLADAELGLGHLDAAEKAAAEAARRMAQLGSANERAEALDLLGRIAERRGDEEDARRHYLEAVDIFDAIGSPRLAAVRRRLGRLDDGNG</sequence>
<dbReference type="Proteomes" id="UP000653076">
    <property type="component" value="Unassembled WGS sequence"/>
</dbReference>
<accession>A0ABQ4J9C0</accession>
<feature type="domain" description="AAA+ ATPase" evidence="3">
    <location>
        <begin position="50"/>
        <end position="185"/>
    </location>
</feature>
<feature type="region of interest" description="Disordered" evidence="2">
    <location>
        <begin position="1"/>
        <end position="30"/>
    </location>
</feature>
<dbReference type="SMART" id="SM00382">
    <property type="entry name" value="AAA"/>
    <property type="match status" value="1"/>
</dbReference>